<dbReference type="AlphaFoldDB" id="A0A368QTL2"/>
<protein>
    <submittedName>
        <fullName evidence="1">Uncharacterized protein</fullName>
    </submittedName>
</protein>
<gene>
    <name evidence="1" type="ORF">SETIT_4G111100v2</name>
</gene>
<sequence>MIFEGSLPLQYCAKSAPLRRRKPLRAKCSTKCQTYRTRHAVTYGTEDRGAHMTHVRVYGEHWWTHEAHCARIFLHPPWHMLSDVISFPADICCSAQWCDHHTGALQECAQHNMDYVMCIHDHELHARRNYELADEGHGVPLS</sequence>
<evidence type="ECO:0000313" key="1">
    <source>
        <dbReference type="EMBL" id="RCV21108.1"/>
    </source>
</evidence>
<reference evidence="1" key="1">
    <citation type="journal article" date="2012" name="Nat. Biotechnol.">
        <title>Reference genome sequence of the model plant Setaria.</title>
        <authorList>
            <person name="Bennetzen J.L."/>
            <person name="Schmutz J."/>
            <person name="Wang H."/>
            <person name="Percifield R."/>
            <person name="Hawkins J."/>
            <person name="Pontaroli A.C."/>
            <person name="Estep M."/>
            <person name="Feng L."/>
            <person name="Vaughn J.N."/>
            <person name="Grimwood J."/>
            <person name="Jenkins J."/>
            <person name="Barry K."/>
            <person name="Lindquist E."/>
            <person name="Hellsten U."/>
            <person name="Deshpande S."/>
            <person name="Wang X."/>
            <person name="Wu X."/>
            <person name="Mitros T."/>
            <person name="Triplett J."/>
            <person name="Yang X."/>
            <person name="Ye C.Y."/>
            <person name="Mauro-Herrera M."/>
            <person name="Wang L."/>
            <person name="Li P."/>
            <person name="Sharma M."/>
            <person name="Sharma R."/>
            <person name="Ronald P.C."/>
            <person name="Panaud O."/>
            <person name="Kellogg E.A."/>
            <person name="Brutnell T.P."/>
            <person name="Doust A.N."/>
            <person name="Tuskan G.A."/>
            <person name="Rokhsar D."/>
            <person name="Devos K.M."/>
        </authorList>
    </citation>
    <scope>NUCLEOTIDE SEQUENCE [LARGE SCALE GENOMIC DNA]</scope>
    <source>
        <strain evidence="1">Yugu1</strain>
    </source>
</reference>
<dbReference type="EMBL" id="CM003531">
    <property type="protein sequence ID" value="RCV21108.1"/>
    <property type="molecule type" value="Genomic_DNA"/>
</dbReference>
<name>A0A368QTL2_SETIT</name>
<reference evidence="1" key="2">
    <citation type="submission" date="2015-07" db="EMBL/GenBank/DDBJ databases">
        <authorList>
            <person name="Noorani M."/>
        </authorList>
    </citation>
    <scope>NUCLEOTIDE SEQUENCE</scope>
    <source>
        <strain evidence="1">Yugu1</strain>
    </source>
</reference>
<organism evidence="1">
    <name type="scientific">Setaria italica</name>
    <name type="common">Foxtail millet</name>
    <name type="synonym">Panicum italicum</name>
    <dbReference type="NCBI Taxonomy" id="4555"/>
    <lineage>
        <taxon>Eukaryota</taxon>
        <taxon>Viridiplantae</taxon>
        <taxon>Streptophyta</taxon>
        <taxon>Embryophyta</taxon>
        <taxon>Tracheophyta</taxon>
        <taxon>Spermatophyta</taxon>
        <taxon>Magnoliopsida</taxon>
        <taxon>Liliopsida</taxon>
        <taxon>Poales</taxon>
        <taxon>Poaceae</taxon>
        <taxon>PACMAD clade</taxon>
        <taxon>Panicoideae</taxon>
        <taxon>Panicodae</taxon>
        <taxon>Paniceae</taxon>
        <taxon>Cenchrinae</taxon>
        <taxon>Setaria</taxon>
    </lineage>
</organism>
<accession>A0A368QTL2</accession>
<proteinExistence type="predicted"/>